<feature type="compositionally biased region" description="Basic and acidic residues" evidence="1">
    <location>
        <begin position="80"/>
        <end position="95"/>
    </location>
</feature>
<reference evidence="5 6" key="4">
    <citation type="submission" date="2025-04" db="UniProtKB">
        <authorList>
            <consortium name="RefSeq"/>
        </authorList>
    </citation>
    <scope>IDENTIFICATION</scope>
    <source>
        <tissue evidence="5 6">Leaf</tissue>
    </source>
</reference>
<feature type="region of interest" description="Disordered" evidence="1">
    <location>
        <begin position="1"/>
        <end position="21"/>
    </location>
</feature>
<reference evidence="3" key="1">
    <citation type="journal article" date="2017" name="Plant J.">
        <title>The pomegranate (Punica granatum L.) genome and the genomics of punicalagin biosynthesis.</title>
        <authorList>
            <person name="Qin G."/>
            <person name="Xu C."/>
            <person name="Ming R."/>
            <person name="Tang H."/>
            <person name="Guyot R."/>
            <person name="Kramer E.M."/>
            <person name="Hu Y."/>
            <person name="Yi X."/>
            <person name="Qi Y."/>
            <person name="Xu X."/>
            <person name="Gao Z."/>
            <person name="Pan H."/>
            <person name="Jian J."/>
            <person name="Tian Y."/>
            <person name="Yue Z."/>
            <person name="Xu Y."/>
        </authorList>
    </citation>
    <scope>NUCLEOTIDE SEQUENCE [LARGE SCALE GENOMIC DNA]</scope>
    <source>
        <strain evidence="3">cv. Dabenzi</strain>
    </source>
</reference>
<evidence type="ECO:0000313" key="3">
    <source>
        <dbReference type="Proteomes" id="UP000197138"/>
    </source>
</evidence>
<dbReference type="OrthoDB" id="1929367at2759"/>
<sequence>MASKENPEHDPTSTGTGDETIVAARRKRLRRVSFADVEITSVHIFKRDEDYSDSTPPYDPKPDDGAGRLTVGDGLGLFRDLGDHSDDSKELNHEREDEEQDDSEEEAVGRGSFFRPIESPSPGSSTVGSAVSNDEDNFFGPVSASFIRPGRLSDSAASDENHDVTMDSTAFSMHFRSLARSESGGDLKTPSRAGLGFEEKTLTQDAAEETNQGSLMVMTNARKLNQESSLPLDKFRSGGNDSNEMSLVGENQHRYDYGRLSPSLDALLAGGNEDLHWASVSLLADLNSLSGFDENRSSEKDLIDFGDEAIVGSTHDTDEVISAADVEVQEANPIQQVMKDVSNRNDWSASMPEYKSISTPEQLIKGHRLIETEVEMDGLTNVSRGTPQSNVSRFLELDVTAPQGSAYGRSSEEYPKENFPGNRILRVDKSDRMTESPFSGSISSISAKRREIFSYAATSPAKFSNLTALPAQSASSTSKESAKHGLSLSSIQKSISRFRNLDTSPSTSAVKNGIETLKLQISNYLSANSPHNTARLENSIEVPSEGAHAPDDAKEVDYKRMFFAGSNGIAGPHNIETFGNLEQNREITLAMEPGEPHVDLYTSISSSNDIAKDVPVMISSPSKVSWSGPISDKFPNIALRASEVGSSLMNVALDHRKDDGDASVSSELLISPMKETNQKPSMVKFYHGGISAQLNQQHQLNDLTGVNSEENQTSREIFTSAGCSTPSTDKLQLFSSGLRTEDQENLDLLPVSALKDLPSENNGADIQGTVLAGDDSVVSTSLCPHGRTEESPFEKSPPKKPAQSPRKIKLTQSPSLRELLHSLPADVQSHPREEIASSPSKLNCIGMIDCQKESCYSERPFAADDCKESSSRKRRSEEVVPGDECHTSKISRTTRSFEGGKSNRHDTNGYIKPSNERKKLASDVPPRDRKDVLTKFSQDTEKMLSPSHDRLALRAIGMFEETLDYLQKVRNYDILSSDIQSQGLPDQFSNASQRRSAETLLLLQKLVYEKARLQLCMVRQDRLQEVAKKLSAGVEESQNLRRIYMPVEKGDQPDHDCHLCSTNSKLKNKDAYYAVTSMRQECDVLDEKVRSLSNSLLAYCKIKDGSSTNDMASLEDSLRKRMYSRLVRQNLQPWEIAEFGSSSNHHNISLDYLGFICQSVSVTAYPVPSFTVSNELEDTMIERAFPNMDASKAFAYVFSGEATKETISSRRLAHKTQTTHFLLRNLLEVVEEVQQARLEIKNLICTTFHSSSGGHLDLLLSFLDFNSDQKVTVTLDMTCLNRGIYPYEVLPDHTKVCTNRMPQSLGMEIRAAARSLPFGHQRIMRLSRCVSKLVESSTS</sequence>
<organism evidence="2 3">
    <name type="scientific">Punica granatum</name>
    <name type="common">Pomegranate</name>
    <dbReference type="NCBI Taxonomy" id="22663"/>
    <lineage>
        <taxon>Eukaryota</taxon>
        <taxon>Viridiplantae</taxon>
        <taxon>Streptophyta</taxon>
        <taxon>Embryophyta</taxon>
        <taxon>Tracheophyta</taxon>
        <taxon>Spermatophyta</taxon>
        <taxon>Magnoliopsida</taxon>
        <taxon>eudicotyledons</taxon>
        <taxon>Gunneridae</taxon>
        <taxon>Pentapetalae</taxon>
        <taxon>rosids</taxon>
        <taxon>malvids</taxon>
        <taxon>Myrtales</taxon>
        <taxon>Lythraceae</taxon>
        <taxon>Punica</taxon>
    </lineage>
</organism>
<evidence type="ECO:0000313" key="6">
    <source>
        <dbReference type="RefSeq" id="XP_031407339.1"/>
    </source>
</evidence>
<feature type="compositionally biased region" description="Basic and acidic residues" evidence="1">
    <location>
        <begin position="914"/>
        <end position="931"/>
    </location>
</feature>
<keyword evidence="4" id="KW-1185">Reference proteome</keyword>
<protein>
    <submittedName>
        <fullName evidence="5 6">Uncharacterized protein LOC116215672 isoform X1</fullName>
    </submittedName>
</protein>
<feature type="region of interest" description="Disordered" evidence="1">
    <location>
        <begin position="45"/>
        <end position="135"/>
    </location>
</feature>
<reference evidence="4" key="3">
    <citation type="journal article" date="2020" name="Plant Biotechnol. J.">
        <title>The pomegranate (Punica granatum L.) draft genome dissects genetic divergence between soft- and hard-seeded cultivars.</title>
        <authorList>
            <person name="Luo X."/>
            <person name="Li H."/>
            <person name="Wu Z."/>
            <person name="Yao W."/>
            <person name="Zhao P."/>
            <person name="Cao D."/>
            <person name="Yu H."/>
            <person name="Li K."/>
            <person name="Poudel K."/>
            <person name="Zhao D."/>
            <person name="Zhang F."/>
            <person name="Xia X."/>
            <person name="Chen L."/>
            <person name="Wang Q."/>
            <person name="Jing D."/>
            <person name="Cao S."/>
        </authorList>
    </citation>
    <scope>NUCLEOTIDE SEQUENCE [LARGE SCALE GENOMIC DNA]</scope>
</reference>
<evidence type="ECO:0000313" key="4">
    <source>
        <dbReference type="Proteomes" id="UP000515151"/>
    </source>
</evidence>
<dbReference type="Proteomes" id="UP000197138">
    <property type="component" value="Unassembled WGS sequence"/>
</dbReference>
<feature type="region of interest" description="Disordered" evidence="1">
    <location>
        <begin position="861"/>
        <end position="931"/>
    </location>
</feature>
<dbReference type="RefSeq" id="XP_031407338.1">
    <property type="nucleotide sequence ID" value="XM_031551478.1"/>
</dbReference>
<dbReference type="Proteomes" id="UP000515151">
    <property type="component" value="Chromosome 7"/>
</dbReference>
<feature type="compositionally biased region" description="Basic and acidic residues" evidence="1">
    <location>
        <begin position="1"/>
        <end position="11"/>
    </location>
</feature>
<dbReference type="GeneID" id="116215672"/>
<dbReference type="EMBL" id="MTKT01003414">
    <property type="protein sequence ID" value="OWM74953.1"/>
    <property type="molecule type" value="Genomic_DNA"/>
</dbReference>
<reference evidence="2" key="2">
    <citation type="submission" date="2017-06" db="EMBL/GenBank/DDBJ databases">
        <title>The pomegranate genome and the genomics of punicalagin biosynthesis.</title>
        <authorList>
            <person name="Xu C."/>
        </authorList>
    </citation>
    <scope>NUCLEOTIDE SEQUENCE [LARGE SCALE GENOMIC DNA]</scope>
    <source>
        <tissue evidence="2">Fresh leaf</tissue>
    </source>
</reference>
<feature type="compositionally biased region" description="Acidic residues" evidence="1">
    <location>
        <begin position="96"/>
        <end position="106"/>
    </location>
</feature>
<proteinExistence type="predicted"/>
<feature type="compositionally biased region" description="Polar residues" evidence="1">
    <location>
        <begin position="121"/>
        <end position="132"/>
    </location>
</feature>
<evidence type="ECO:0000313" key="5">
    <source>
        <dbReference type="RefSeq" id="XP_031407338.1"/>
    </source>
</evidence>
<dbReference type="PANTHER" id="PTHR35707:SF1">
    <property type="entry name" value="SPC7 KINETOCHORE PROTEIN DOMAIN-CONTAINING PROTEIN"/>
    <property type="match status" value="1"/>
</dbReference>
<gene>
    <name evidence="5 6" type="primary">LOC116215672</name>
    <name evidence="2" type="ORF">CDL15_Pgr021304</name>
</gene>
<feature type="region of interest" description="Disordered" evidence="1">
    <location>
        <begin position="777"/>
        <end position="815"/>
    </location>
</feature>
<dbReference type="PANTHER" id="PTHR35707">
    <property type="entry name" value="OS06G0608100 PROTEIN"/>
    <property type="match status" value="1"/>
</dbReference>
<name>A0A218WQP8_PUNGR</name>
<evidence type="ECO:0000256" key="1">
    <source>
        <dbReference type="SAM" id="MobiDB-lite"/>
    </source>
</evidence>
<evidence type="ECO:0000313" key="2">
    <source>
        <dbReference type="EMBL" id="OWM74953.1"/>
    </source>
</evidence>
<feature type="compositionally biased region" description="Basic and acidic residues" evidence="1">
    <location>
        <begin position="861"/>
        <end position="887"/>
    </location>
</feature>
<accession>A0A218WQP8</accession>
<dbReference type="RefSeq" id="XP_031407339.1">
    <property type="nucleotide sequence ID" value="XM_031551479.1"/>
</dbReference>
<feature type="compositionally biased region" description="Basic and acidic residues" evidence="1">
    <location>
        <begin position="786"/>
        <end position="797"/>
    </location>
</feature>